<evidence type="ECO:0000256" key="1">
    <source>
        <dbReference type="SAM" id="MobiDB-lite"/>
    </source>
</evidence>
<feature type="region of interest" description="Disordered" evidence="1">
    <location>
        <begin position="41"/>
        <end position="186"/>
    </location>
</feature>
<gene>
    <name evidence="2" type="ORF">PIB30_067656</name>
</gene>
<evidence type="ECO:0000313" key="2">
    <source>
        <dbReference type="EMBL" id="MED6162154.1"/>
    </source>
</evidence>
<dbReference type="EMBL" id="JASCZI010121539">
    <property type="protein sequence ID" value="MED6162154.1"/>
    <property type="molecule type" value="Genomic_DNA"/>
</dbReference>
<proteinExistence type="predicted"/>
<feature type="compositionally biased region" description="Acidic residues" evidence="1">
    <location>
        <begin position="110"/>
        <end position="119"/>
    </location>
</feature>
<dbReference type="Proteomes" id="UP001341840">
    <property type="component" value="Unassembled WGS sequence"/>
</dbReference>
<evidence type="ECO:0000313" key="3">
    <source>
        <dbReference type="Proteomes" id="UP001341840"/>
    </source>
</evidence>
<reference evidence="2 3" key="1">
    <citation type="journal article" date="2023" name="Plants (Basel)">
        <title>Bridging the Gap: Combining Genomics and Transcriptomics Approaches to Understand Stylosanthes scabra, an Orphan Legume from the Brazilian Caatinga.</title>
        <authorList>
            <person name="Ferreira-Neto J.R.C."/>
            <person name="da Silva M.D."/>
            <person name="Binneck E."/>
            <person name="de Melo N.F."/>
            <person name="da Silva R.H."/>
            <person name="de Melo A.L.T.M."/>
            <person name="Pandolfi V."/>
            <person name="Bustamante F.O."/>
            <person name="Brasileiro-Vidal A.C."/>
            <person name="Benko-Iseppon A.M."/>
        </authorList>
    </citation>
    <scope>NUCLEOTIDE SEQUENCE [LARGE SCALE GENOMIC DNA]</scope>
    <source>
        <tissue evidence="2">Leaves</tissue>
    </source>
</reference>
<feature type="compositionally biased region" description="Pro residues" evidence="1">
    <location>
        <begin position="231"/>
        <end position="240"/>
    </location>
</feature>
<protein>
    <submittedName>
        <fullName evidence="2">Uncharacterized protein</fullName>
    </submittedName>
</protein>
<feature type="region of interest" description="Disordered" evidence="1">
    <location>
        <begin position="220"/>
        <end position="242"/>
    </location>
</feature>
<accession>A0ABU6UM32</accession>
<sequence>MSSTGRGDDVWWPQRLSTWYEGWQRRRRGRFQSRAADLADPRWSLGPAGIPVAAVHPRDDLVMPDDAPAPRRRQPQVPRPRQAAPVRGKLSRRDQRRRLRMVEVGAAAQVDEEQAEEQQEYDRQDEPVDVGEAQFHDDHQDPSMSPSGMISFSPDAARAFPSPARAGTSSQPEIGPDHPAPFTADTQKHTGLDELLYHMSTCPPAEFASLASTYCMTRASHDPAGASSSHAPPPPPPPPSDVQHVPWVPTYSYPLVIGFPVFDPSRIGSEYATPQSYQAPQAQCTTPVGDAVTAESCGSAPVSRGSTGTTAPSHYPGGQTAAVRYRRSQASPWRRPLDLVFSVYIYHHVLDLLFISMY</sequence>
<feature type="region of interest" description="Disordered" evidence="1">
    <location>
        <begin position="297"/>
        <end position="319"/>
    </location>
</feature>
<keyword evidence="3" id="KW-1185">Reference proteome</keyword>
<name>A0ABU6UM32_9FABA</name>
<organism evidence="2 3">
    <name type="scientific">Stylosanthes scabra</name>
    <dbReference type="NCBI Taxonomy" id="79078"/>
    <lineage>
        <taxon>Eukaryota</taxon>
        <taxon>Viridiplantae</taxon>
        <taxon>Streptophyta</taxon>
        <taxon>Embryophyta</taxon>
        <taxon>Tracheophyta</taxon>
        <taxon>Spermatophyta</taxon>
        <taxon>Magnoliopsida</taxon>
        <taxon>eudicotyledons</taxon>
        <taxon>Gunneridae</taxon>
        <taxon>Pentapetalae</taxon>
        <taxon>rosids</taxon>
        <taxon>fabids</taxon>
        <taxon>Fabales</taxon>
        <taxon>Fabaceae</taxon>
        <taxon>Papilionoideae</taxon>
        <taxon>50 kb inversion clade</taxon>
        <taxon>dalbergioids sensu lato</taxon>
        <taxon>Dalbergieae</taxon>
        <taxon>Pterocarpus clade</taxon>
        <taxon>Stylosanthes</taxon>
    </lineage>
</organism>
<feature type="compositionally biased region" description="Low complexity" evidence="1">
    <location>
        <begin position="75"/>
        <end position="88"/>
    </location>
</feature>
<comment type="caution">
    <text evidence="2">The sequence shown here is derived from an EMBL/GenBank/DDBJ whole genome shotgun (WGS) entry which is preliminary data.</text>
</comment>